<dbReference type="GO" id="GO:0002191">
    <property type="term" value="P:cap-dependent translational initiation"/>
    <property type="evidence" value="ECO:0007669"/>
    <property type="project" value="UniProtKB-UniRule"/>
</dbReference>
<dbReference type="GO" id="GO:0001732">
    <property type="term" value="P:formation of cytoplasmic translation initiation complex"/>
    <property type="evidence" value="ECO:0007669"/>
    <property type="project" value="UniProtKB-UniRule"/>
</dbReference>
<evidence type="ECO:0000256" key="1">
    <source>
        <dbReference type="ARBA" id="ARBA00022490"/>
    </source>
</evidence>
<evidence type="ECO:0000256" key="5">
    <source>
        <dbReference type="HAMAP-Rule" id="MF_03003"/>
    </source>
</evidence>
<keyword evidence="4 5" id="KW-0648">Protein biosynthesis</keyword>
<dbReference type="GO" id="GO:0016282">
    <property type="term" value="C:eukaryotic 43S preinitiation complex"/>
    <property type="evidence" value="ECO:0007669"/>
    <property type="project" value="UniProtKB-UniRule"/>
</dbReference>
<dbReference type="GO" id="GO:0003743">
    <property type="term" value="F:translation initiation factor activity"/>
    <property type="evidence" value="ECO:0007669"/>
    <property type="project" value="UniProtKB-UniRule"/>
</dbReference>
<evidence type="ECO:0000256" key="6">
    <source>
        <dbReference type="SAM" id="MobiDB-lite"/>
    </source>
</evidence>
<evidence type="ECO:0000256" key="2">
    <source>
        <dbReference type="ARBA" id="ARBA00022540"/>
    </source>
</evidence>
<organism evidence="7 8">
    <name type="scientific">Chlamydomonas eustigma</name>
    <dbReference type="NCBI Taxonomy" id="1157962"/>
    <lineage>
        <taxon>Eukaryota</taxon>
        <taxon>Viridiplantae</taxon>
        <taxon>Chlorophyta</taxon>
        <taxon>core chlorophytes</taxon>
        <taxon>Chlorophyceae</taxon>
        <taxon>CS clade</taxon>
        <taxon>Chlamydomonadales</taxon>
        <taxon>Chlamydomonadaceae</taxon>
        <taxon>Chlamydomonas</taxon>
    </lineage>
</organism>
<dbReference type="PANTHER" id="PTHR12399">
    <property type="entry name" value="EUKARYOTIC TRANSLATION INITIATION FACTOR 3 SUBUNIT 7"/>
    <property type="match status" value="1"/>
</dbReference>
<comment type="subcellular location">
    <subcellularLocation>
        <location evidence="5">Cytoplasm</location>
    </subcellularLocation>
</comment>
<dbReference type="STRING" id="1157962.A0A250WR60"/>
<dbReference type="EMBL" id="BEGY01000003">
    <property type="protein sequence ID" value="GAX73308.1"/>
    <property type="molecule type" value="Genomic_DNA"/>
</dbReference>
<dbReference type="Proteomes" id="UP000232323">
    <property type="component" value="Unassembled WGS sequence"/>
</dbReference>
<dbReference type="AlphaFoldDB" id="A0A250WR60"/>
<evidence type="ECO:0000256" key="4">
    <source>
        <dbReference type="ARBA" id="ARBA00022917"/>
    </source>
</evidence>
<dbReference type="Pfam" id="PF05091">
    <property type="entry name" value="eIF-3_zeta"/>
    <property type="match status" value="1"/>
</dbReference>
<comment type="function">
    <text evidence="5">mRNA cap-binding component of the eukaryotic translation initiation factor 3 (eIF-3) complex, which is involved in protein synthesis of a specialized repertoire of mRNAs and, together with other initiation factors, stimulates binding of mRNA and methionyl-tRNAi to the 40S ribosome. The eIF-3 complex specifically targets and initiates translation of a subset of mRNAs involved in cell proliferation. In the eIF-3 complex, eif3d specifically recognizes and binds the 7-methylguanosine cap of a subset of mRNAs.</text>
</comment>
<keyword evidence="2 5" id="KW-0396">Initiation factor</keyword>
<protein>
    <recommendedName>
        <fullName evidence="5">Eukaryotic translation initiation factor 3 subunit D</fullName>
        <shortName evidence="5">eIF3d</shortName>
    </recommendedName>
    <alternativeName>
        <fullName evidence="5">Eukaryotic translation initiation factor 3 subunit 7</fullName>
    </alternativeName>
    <alternativeName>
        <fullName evidence="5">eIF-3-zeta</fullName>
    </alternativeName>
</protein>
<feature type="region of interest" description="RNA gate" evidence="5">
    <location>
        <begin position="286"/>
        <end position="300"/>
    </location>
</feature>
<feature type="compositionally biased region" description="Basic and acidic residues" evidence="6">
    <location>
        <begin position="111"/>
        <end position="130"/>
    </location>
</feature>
<keyword evidence="1 5" id="KW-0963">Cytoplasm</keyword>
<proteinExistence type="inferred from homology"/>
<dbReference type="PANTHER" id="PTHR12399:SF0">
    <property type="entry name" value="EUKARYOTIC TRANSLATION INITIATION FACTOR 3 SUBUNIT D"/>
    <property type="match status" value="1"/>
</dbReference>
<dbReference type="GO" id="GO:0098808">
    <property type="term" value="F:mRNA cap binding"/>
    <property type="evidence" value="ECO:0007669"/>
    <property type="project" value="UniProtKB-UniRule"/>
</dbReference>
<comment type="caution">
    <text evidence="7">The sequence shown here is derived from an EMBL/GenBank/DDBJ whole genome shotgun (WGS) entry which is preliminary data.</text>
</comment>
<evidence type="ECO:0000313" key="7">
    <source>
        <dbReference type="EMBL" id="GAX73308.1"/>
    </source>
</evidence>
<accession>A0A250WR60</accession>
<gene>
    <name evidence="7" type="ORF">CEUSTIGMA_g762.t1</name>
</gene>
<dbReference type="GO" id="GO:0005852">
    <property type="term" value="C:eukaryotic translation initiation factor 3 complex"/>
    <property type="evidence" value="ECO:0007669"/>
    <property type="project" value="UniProtKB-UniRule"/>
</dbReference>
<keyword evidence="8" id="KW-1185">Reference proteome</keyword>
<evidence type="ECO:0000313" key="8">
    <source>
        <dbReference type="Proteomes" id="UP000232323"/>
    </source>
</evidence>
<dbReference type="HAMAP" id="MF_03003">
    <property type="entry name" value="eIF3d"/>
    <property type="match status" value="1"/>
</dbReference>
<evidence type="ECO:0000256" key="3">
    <source>
        <dbReference type="ARBA" id="ARBA00022884"/>
    </source>
</evidence>
<dbReference type="GO" id="GO:0033290">
    <property type="term" value="C:eukaryotic 48S preinitiation complex"/>
    <property type="evidence" value="ECO:0007669"/>
    <property type="project" value="UniProtKB-UniRule"/>
</dbReference>
<feature type="compositionally biased region" description="Polar residues" evidence="6">
    <location>
        <begin position="144"/>
        <end position="154"/>
    </location>
</feature>
<feature type="compositionally biased region" description="Low complexity" evidence="6">
    <location>
        <begin position="93"/>
        <end position="105"/>
    </location>
</feature>
<keyword evidence="3" id="KW-0694">RNA-binding</keyword>
<dbReference type="PIRSF" id="PIRSF016281">
    <property type="entry name" value="EIF-3_zeta"/>
    <property type="match status" value="1"/>
</dbReference>
<feature type="region of interest" description="Disordered" evidence="6">
    <location>
        <begin position="82"/>
        <end position="154"/>
    </location>
</feature>
<comment type="domain">
    <text evidence="5">The RNA gate region regulates mRNA cap recognition to prevent promiscuous mRNA-binding before assembly of eif3d into the full eukaryotic translation initiation factor 3 (eIF-3) complex.</text>
</comment>
<sequence>MPVAFPVPQVEENGDGWGPSAVPDRLKDVPFAIFQKGDRIGKAADWTQAAYQKYPGRYGTGQQGAAVFNFFASEEEESFHLVDNRPVKTTKFGGQRRFQQNRYQQGGRGGRGGDSRDMQGRLGLDGDKKGGKGGQQGQQKKQQPWQNYGNRDQQRQTNYVSSVEIRPEWAVVEQIPFASLAKLSCNVGEPEDVAKCGELEYYDKAYDRITIKSETPLEKTRRAFRNVTTSEDPVIRKLADAASARVFATDSILTTLMCVRSAIYSWDILITKAGGKLFFDKRDSSNLNLLTVNETAPEPNEEKDSLNAIGPLSFEATSINQNFSQQVLVKNGEKLRFESPNPFASDEEELASCAYRYRKWRINEDDEVDIIVRCELDAAIQVKGEEQLLTVKALNETDLRTQDWRKKIEAQRGALLAFETKNNKNKVAKWTAGALLAGADMIKLGYCSRNGPRDNSNHVILGTQVCKPKEFASQITLNMDHCWGIVRALVDMLLKLEDGKFLLIKDPNKDLLRLYSVPEDAFASNYSDEAAAAAEQKASERTASAAKA</sequence>
<name>A0A250WR60_9CHLO</name>
<comment type="subunit">
    <text evidence="5">Component of the eukaryotic translation initiation factor 3 (eIF-3) complex.</text>
</comment>
<dbReference type="InterPro" id="IPR007783">
    <property type="entry name" value="eIF3d"/>
</dbReference>
<reference evidence="7 8" key="1">
    <citation type="submission" date="2017-08" db="EMBL/GenBank/DDBJ databases">
        <title>Acidophilic green algal genome provides insights into adaptation to an acidic environment.</title>
        <authorList>
            <person name="Hirooka S."/>
            <person name="Hirose Y."/>
            <person name="Kanesaki Y."/>
            <person name="Higuchi S."/>
            <person name="Fujiwara T."/>
            <person name="Onuma R."/>
            <person name="Era A."/>
            <person name="Ohbayashi R."/>
            <person name="Uzuka A."/>
            <person name="Nozaki H."/>
            <person name="Yoshikawa H."/>
            <person name="Miyagishima S.Y."/>
        </authorList>
    </citation>
    <scope>NUCLEOTIDE SEQUENCE [LARGE SCALE GENOMIC DNA]</scope>
    <source>
        <strain evidence="7 8">NIES-2499</strain>
    </source>
</reference>
<comment type="similarity">
    <text evidence="5">Belongs to the eIF-3 subunit D family.</text>
</comment>
<dbReference type="OrthoDB" id="16538at2759"/>